<evidence type="ECO:0000313" key="5">
    <source>
        <dbReference type="EMBL" id="KFC82441.1"/>
    </source>
</evidence>
<reference evidence="5 6" key="1">
    <citation type="submission" date="2014-05" db="EMBL/GenBank/DDBJ databases">
        <title>ATOL: Assembling a taxonomically balanced genome-scale reconstruction of the evolutionary history of the Enterobacteriaceae.</title>
        <authorList>
            <person name="Plunkett G.III."/>
            <person name="Neeno-Eckwall E.C."/>
            <person name="Glasner J.D."/>
            <person name="Perna N.T."/>
        </authorList>
    </citation>
    <scope>NUCLEOTIDE SEQUENCE [LARGE SCALE GENOMIC DNA]</scope>
    <source>
        <strain evidence="5 6">ATCC 33320</strain>
    </source>
</reference>
<feature type="domain" description="HpcH/HpaI aldolase/citrate lyase" evidence="4">
    <location>
        <begin position="20"/>
        <end position="239"/>
    </location>
</feature>
<dbReference type="EC" id="4.1.2.20" evidence="5"/>
<dbReference type="PANTHER" id="PTHR30502:SF0">
    <property type="entry name" value="PHOSPHOENOLPYRUVATE CARBOXYLASE FAMILY PROTEIN"/>
    <property type="match status" value="1"/>
</dbReference>
<protein>
    <submittedName>
        <fullName evidence="5">2-dehydro-3-deoxyglucarate aldolase</fullName>
        <ecNumber evidence="5">4.1.-.-</ecNumber>
        <ecNumber evidence="5">4.1.2.20</ecNumber>
        <ecNumber evidence="5">4.1.2.52</ecNumber>
    </submittedName>
</protein>
<dbReference type="eggNOG" id="COG3836">
    <property type="taxonomic scope" value="Bacteria"/>
</dbReference>
<accession>A0A085GFE6</accession>
<dbReference type="InterPro" id="IPR040442">
    <property type="entry name" value="Pyrv_kinase-like_dom_sf"/>
</dbReference>
<dbReference type="STRING" id="1006004.GBAG_1627"/>
<sequence length="263" mass="27842">MRKNPLKAAFRQQQPIINGWLAIPSGYSAEIVGHQGYDSVTVDMQHGMIDFANALSMLQAISATPATPLARVNTNEPAQIMRLLDAGAWGIICPMISTAEQARQFVSACRYPPLGNRSFGPARALLYGGKDYPQYANEEILTLAMIETREGLENLDAILDTAGLDGVFIGPNDLSLTLTGSASAESQHPEMLAAIELVLSRCKAHNKLAGIFCTSGQAAANRIAQGFNFVTPANDVMQLGSASRTAIATARGEAAPTSGASGY</sequence>
<dbReference type="SUPFAM" id="SSF51621">
    <property type="entry name" value="Phosphoenolpyruvate/pyruvate domain"/>
    <property type="match status" value="1"/>
</dbReference>
<dbReference type="OrthoDB" id="86160at2"/>
<dbReference type="PANTHER" id="PTHR30502">
    <property type="entry name" value="2-KETO-3-DEOXY-L-RHAMNONATE ALDOLASE"/>
    <property type="match status" value="1"/>
</dbReference>
<dbReference type="Gene3D" id="3.20.20.60">
    <property type="entry name" value="Phosphoenolpyruvate-binding domains"/>
    <property type="match status" value="1"/>
</dbReference>
<keyword evidence="3 5" id="KW-0456">Lyase</keyword>
<comment type="caution">
    <text evidence="5">The sequence shown here is derived from an EMBL/GenBank/DDBJ whole genome shotgun (WGS) entry which is preliminary data.</text>
</comment>
<dbReference type="InterPro" id="IPR050251">
    <property type="entry name" value="HpcH-HpaI_aldolase"/>
</dbReference>
<organism evidence="5 6">
    <name type="scientific">Buttiauxella agrestis ATCC 33320</name>
    <dbReference type="NCBI Taxonomy" id="1006004"/>
    <lineage>
        <taxon>Bacteria</taxon>
        <taxon>Pseudomonadati</taxon>
        <taxon>Pseudomonadota</taxon>
        <taxon>Gammaproteobacteria</taxon>
        <taxon>Enterobacterales</taxon>
        <taxon>Enterobacteriaceae</taxon>
        <taxon>Buttiauxella</taxon>
    </lineage>
</organism>
<dbReference type="GO" id="GO:0046872">
    <property type="term" value="F:metal ion binding"/>
    <property type="evidence" value="ECO:0007669"/>
    <property type="project" value="UniProtKB-KW"/>
</dbReference>
<dbReference type="AlphaFoldDB" id="A0A085GFE6"/>
<dbReference type="Proteomes" id="UP000028653">
    <property type="component" value="Unassembled WGS sequence"/>
</dbReference>
<dbReference type="GO" id="GO:0005737">
    <property type="term" value="C:cytoplasm"/>
    <property type="evidence" value="ECO:0007669"/>
    <property type="project" value="TreeGrafter"/>
</dbReference>
<dbReference type="InterPro" id="IPR015813">
    <property type="entry name" value="Pyrv/PenolPyrv_kinase-like_dom"/>
</dbReference>
<keyword evidence="6" id="KW-1185">Reference proteome</keyword>
<evidence type="ECO:0000256" key="2">
    <source>
        <dbReference type="ARBA" id="ARBA00022723"/>
    </source>
</evidence>
<gene>
    <name evidence="5" type="primary">hpcH</name>
    <name evidence="5" type="ORF">GBAG_1627</name>
</gene>
<evidence type="ECO:0000313" key="6">
    <source>
        <dbReference type="Proteomes" id="UP000028653"/>
    </source>
</evidence>
<dbReference type="InterPro" id="IPR005000">
    <property type="entry name" value="Aldolase/citrate-lyase_domain"/>
</dbReference>
<name>A0A085GFE6_9ENTR</name>
<proteinExistence type="inferred from homology"/>
<dbReference type="Pfam" id="PF03328">
    <property type="entry name" value="HpcH_HpaI"/>
    <property type="match status" value="1"/>
</dbReference>
<evidence type="ECO:0000256" key="1">
    <source>
        <dbReference type="ARBA" id="ARBA00005568"/>
    </source>
</evidence>
<dbReference type="EC" id="4.1.2.52" evidence="5"/>
<comment type="similarity">
    <text evidence="1">Belongs to the HpcH/HpaI aldolase family.</text>
</comment>
<dbReference type="EMBL" id="JMPI01000023">
    <property type="protein sequence ID" value="KFC82441.1"/>
    <property type="molecule type" value="Genomic_DNA"/>
</dbReference>
<dbReference type="GO" id="GO:0008672">
    <property type="term" value="F:2-dehydro-3-deoxyglucarate aldolase activity"/>
    <property type="evidence" value="ECO:0007669"/>
    <property type="project" value="UniProtKB-EC"/>
</dbReference>
<dbReference type="EC" id="4.1.-.-" evidence="5"/>
<evidence type="ECO:0000259" key="4">
    <source>
        <dbReference type="Pfam" id="PF03328"/>
    </source>
</evidence>
<dbReference type="RefSeq" id="WP_034494872.1">
    <property type="nucleotide sequence ID" value="NZ_JMPI01000023.1"/>
</dbReference>
<keyword evidence="2" id="KW-0479">Metal-binding</keyword>
<evidence type="ECO:0000256" key="3">
    <source>
        <dbReference type="ARBA" id="ARBA00023239"/>
    </source>
</evidence>